<evidence type="ECO:0000313" key="3">
    <source>
        <dbReference type="Proteomes" id="UP000540423"/>
    </source>
</evidence>
<organism evidence="2 3">
    <name type="scientific">Streptomyces candidus</name>
    <dbReference type="NCBI Taxonomy" id="67283"/>
    <lineage>
        <taxon>Bacteria</taxon>
        <taxon>Bacillati</taxon>
        <taxon>Actinomycetota</taxon>
        <taxon>Actinomycetes</taxon>
        <taxon>Kitasatosporales</taxon>
        <taxon>Streptomycetaceae</taxon>
        <taxon>Streptomyces</taxon>
    </lineage>
</organism>
<accession>A0A7X0H9V0</accession>
<dbReference type="AlphaFoldDB" id="A0A7X0H9V0"/>
<name>A0A7X0H9V0_9ACTN</name>
<dbReference type="EMBL" id="JACHEM010000001">
    <property type="protein sequence ID" value="MBB6433571.1"/>
    <property type="molecule type" value="Genomic_DNA"/>
</dbReference>
<reference evidence="2 3" key="1">
    <citation type="submission" date="2020-08" db="EMBL/GenBank/DDBJ databases">
        <title>Genomic Encyclopedia of Type Strains, Phase IV (KMG-IV): sequencing the most valuable type-strain genomes for metagenomic binning, comparative biology and taxonomic classification.</title>
        <authorList>
            <person name="Goeker M."/>
        </authorList>
    </citation>
    <scope>NUCLEOTIDE SEQUENCE [LARGE SCALE GENOMIC DNA]</scope>
    <source>
        <strain evidence="2 3">DSM 40141</strain>
    </source>
</reference>
<gene>
    <name evidence="2" type="ORF">HNQ79_000009</name>
</gene>
<keyword evidence="3" id="KW-1185">Reference proteome</keyword>
<evidence type="ECO:0000313" key="2">
    <source>
        <dbReference type="EMBL" id="MBB6433571.1"/>
    </source>
</evidence>
<feature type="compositionally biased region" description="Basic and acidic residues" evidence="1">
    <location>
        <begin position="46"/>
        <end position="57"/>
    </location>
</feature>
<protein>
    <submittedName>
        <fullName evidence="2">Uncharacterized protein</fullName>
    </submittedName>
</protein>
<dbReference type="Proteomes" id="UP000540423">
    <property type="component" value="Unassembled WGS sequence"/>
</dbReference>
<sequence>MGPRDGPARRLPSRSNSEPVAYSKGEAPPTIPTRFDDPAGPETAEAAERHRDGRAGS</sequence>
<comment type="caution">
    <text evidence="2">The sequence shown here is derived from an EMBL/GenBank/DDBJ whole genome shotgun (WGS) entry which is preliminary data.</text>
</comment>
<feature type="region of interest" description="Disordered" evidence="1">
    <location>
        <begin position="1"/>
        <end position="57"/>
    </location>
</feature>
<proteinExistence type="predicted"/>
<evidence type="ECO:0000256" key="1">
    <source>
        <dbReference type="SAM" id="MobiDB-lite"/>
    </source>
</evidence>